<dbReference type="GO" id="GO:0043420">
    <property type="term" value="P:anthranilate metabolic process"/>
    <property type="evidence" value="ECO:0007669"/>
    <property type="project" value="UniProtKB-UniRule"/>
</dbReference>
<dbReference type="Gene3D" id="3.40.640.10">
    <property type="entry name" value="Type I PLP-dependent aspartate aminotransferase-like (Major domain)"/>
    <property type="match status" value="1"/>
</dbReference>
<dbReference type="Gene3D" id="3.90.1150.10">
    <property type="entry name" value="Aspartate Aminotransferase, domain 1"/>
    <property type="match status" value="1"/>
</dbReference>
<dbReference type="FunFam" id="3.40.640.10:FF:000031">
    <property type="entry name" value="Kynureninase"/>
    <property type="match status" value="1"/>
</dbReference>
<feature type="binding site" evidence="4">
    <location>
        <position position="237"/>
    </location>
    <ligand>
        <name>pyridoxal 5'-phosphate</name>
        <dbReference type="ChEBI" id="CHEBI:597326"/>
    </ligand>
</feature>
<dbReference type="NCBIfam" id="TIGR01814">
    <property type="entry name" value="kynureninase"/>
    <property type="match status" value="1"/>
</dbReference>
<sequence length="448" mass="49581">MLRHSFVLPSNKTVGAVRVSQEQADSASTYLCGNSLGLLPKRAAELVNEELSVWGTRAVQGHFSHPHGREWMNIADRVHPYLARLVGARESEIACMGTLTANLHLMMNLFYKPTSSRYKILCEARAFPSDQYAFASQALLHEHNPEDAVLEISPQEGEFTLREEDILKVIREQGQSIALVLFSGVQYYTGQWFPMKSITEAAKEQGCMCGFDLAHAIGNVPLSLHDWGVDFAVWCSYKYLNSGPGGIAGLYMHDRWDDMVLPKLAGWWGHNPATRFQMPPIFSPIRGAQGLQQSNPSVLATVALLGSLEVFEEAGMMEPIRQRSIELTGSLERKLRASQWFVPIEEVAEKYPLGDSRATGNSEKRKFGFTIITPSDPESRGAQLSLLFLPVGAGIMQKVFDGLASYGVVGDERKPDVIRLAPAPLYNTADDCERAAAIMETVLDSMQT</sequence>
<dbReference type="GO" id="GO:0030429">
    <property type="term" value="F:kynureninase activity"/>
    <property type="evidence" value="ECO:0007669"/>
    <property type="project" value="UniProtKB-UniRule"/>
</dbReference>
<feature type="domain" description="Aminotransferase class V" evidence="6">
    <location>
        <begin position="68"/>
        <end position="265"/>
    </location>
</feature>
<feature type="binding site" evidence="4">
    <location>
        <position position="215"/>
    </location>
    <ligand>
        <name>pyridoxal 5'-phosphate</name>
        <dbReference type="ChEBI" id="CHEBI:597326"/>
    </ligand>
</feature>
<keyword evidence="1 4" id="KW-0662">Pyridine nucleotide biosynthesis</keyword>
<feature type="binding site" evidence="4">
    <location>
        <position position="183"/>
    </location>
    <ligand>
        <name>pyridoxal 5'-phosphate</name>
        <dbReference type="ChEBI" id="CHEBI:597326"/>
    </ligand>
</feature>
<keyword evidence="2 4" id="KW-0378">Hydrolase</keyword>
<evidence type="ECO:0000313" key="7">
    <source>
        <dbReference type="EMBL" id="TFK54972.1"/>
    </source>
</evidence>
<dbReference type="PANTHER" id="PTHR14084:SF0">
    <property type="entry name" value="KYNURENINASE"/>
    <property type="match status" value="1"/>
</dbReference>
<evidence type="ECO:0000256" key="4">
    <source>
        <dbReference type="HAMAP-Rule" id="MF_03017"/>
    </source>
</evidence>
<evidence type="ECO:0000256" key="2">
    <source>
        <dbReference type="ARBA" id="ARBA00022801"/>
    </source>
</evidence>
<dbReference type="GO" id="GO:0019441">
    <property type="term" value="P:L-tryptophan catabolic process to kynurenine"/>
    <property type="evidence" value="ECO:0007669"/>
    <property type="project" value="TreeGrafter"/>
</dbReference>
<comment type="catalytic activity">
    <reaction evidence="5">
        <text>3-hydroxy-L-kynurenine + H2O = 3-hydroxyanthranilate + L-alanine + H(+)</text>
        <dbReference type="Rhea" id="RHEA:25143"/>
        <dbReference type="ChEBI" id="CHEBI:15377"/>
        <dbReference type="ChEBI" id="CHEBI:15378"/>
        <dbReference type="ChEBI" id="CHEBI:36559"/>
        <dbReference type="ChEBI" id="CHEBI:57972"/>
        <dbReference type="ChEBI" id="CHEBI:58125"/>
        <dbReference type="EC" id="3.7.1.3"/>
    </reaction>
</comment>
<dbReference type="GO" id="GO:0030170">
    <property type="term" value="F:pyridoxal phosphate binding"/>
    <property type="evidence" value="ECO:0007669"/>
    <property type="project" value="UniProtKB-UniRule"/>
</dbReference>
<comment type="pathway">
    <text evidence="4 5">Cofactor biosynthesis; NAD(+) biosynthesis; quinolinate from L-kynurenine: step 2/3.</text>
</comment>
<dbReference type="EC" id="3.7.1.3" evidence="4 5"/>
<dbReference type="Pfam" id="PF22580">
    <property type="entry name" value="KYNU_C"/>
    <property type="match status" value="1"/>
</dbReference>
<protein>
    <recommendedName>
        <fullName evidence="4 5">Kynureninase</fullName>
        <ecNumber evidence="4 5">3.7.1.3</ecNumber>
    </recommendedName>
    <alternativeName>
        <fullName evidence="4">Biosynthesis of nicotinic acid protein 5</fullName>
    </alternativeName>
    <alternativeName>
        <fullName evidence="4">L-kynurenine hydrolase</fullName>
    </alternativeName>
</protein>
<dbReference type="InterPro" id="IPR015421">
    <property type="entry name" value="PyrdxlP-dep_Trfase_major"/>
</dbReference>
<keyword evidence="3 4" id="KW-0663">Pyridoxal phosphate</keyword>
<evidence type="ECO:0000313" key="8">
    <source>
        <dbReference type="Proteomes" id="UP000305948"/>
    </source>
</evidence>
<dbReference type="SUPFAM" id="SSF53383">
    <property type="entry name" value="PLP-dependent transferases"/>
    <property type="match status" value="1"/>
</dbReference>
<dbReference type="GO" id="GO:0005737">
    <property type="term" value="C:cytoplasm"/>
    <property type="evidence" value="ECO:0007669"/>
    <property type="project" value="UniProtKB-SubCell"/>
</dbReference>
<feature type="binding site" evidence="4">
    <location>
        <position position="295"/>
    </location>
    <ligand>
        <name>pyridoxal 5'-phosphate</name>
        <dbReference type="ChEBI" id="CHEBI:597326"/>
    </ligand>
</feature>
<dbReference type="Pfam" id="PF00266">
    <property type="entry name" value="Aminotran_5"/>
    <property type="match status" value="1"/>
</dbReference>
<reference evidence="7 8" key="1">
    <citation type="journal article" date="2019" name="Nat. Ecol. Evol.">
        <title>Megaphylogeny resolves global patterns of mushroom evolution.</title>
        <authorList>
            <person name="Varga T."/>
            <person name="Krizsan K."/>
            <person name="Foldi C."/>
            <person name="Dima B."/>
            <person name="Sanchez-Garcia M."/>
            <person name="Sanchez-Ramirez S."/>
            <person name="Szollosi G.J."/>
            <person name="Szarkandi J.G."/>
            <person name="Papp V."/>
            <person name="Albert L."/>
            <person name="Andreopoulos W."/>
            <person name="Angelini C."/>
            <person name="Antonin V."/>
            <person name="Barry K.W."/>
            <person name="Bougher N.L."/>
            <person name="Buchanan P."/>
            <person name="Buyck B."/>
            <person name="Bense V."/>
            <person name="Catcheside P."/>
            <person name="Chovatia M."/>
            <person name="Cooper J."/>
            <person name="Damon W."/>
            <person name="Desjardin D."/>
            <person name="Finy P."/>
            <person name="Geml J."/>
            <person name="Haridas S."/>
            <person name="Hughes K."/>
            <person name="Justo A."/>
            <person name="Karasinski D."/>
            <person name="Kautmanova I."/>
            <person name="Kiss B."/>
            <person name="Kocsube S."/>
            <person name="Kotiranta H."/>
            <person name="LaButti K.M."/>
            <person name="Lechner B.E."/>
            <person name="Liimatainen K."/>
            <person name="Lipzen A."/>
            <person name="Lukacs Z."/>
            <person name="Mihaltcheva S."/>
            <person name="Morgado L.N."/>
            <person name="Niskanen T."/>
            <person name="Noordeloos M.E."/>
            <person name="Ohm R.A."/>
            <person name="Ortiz-Santana B."/>
            <person name="Ovrebo C."/>
            <person name="Racz N."/>
            <person name="Riley R."/>
            <person name="Savchenko A."/>
            <person name="Shiryaev A."/>
            <person name="Soop K."/>
            <person name="Spirin V."/>
            <person name="Szebenyi C."/>
            <person name="Tomsovsky M."/>
            <person name="Tulloss R.E."/>
            <person name="Uehling J."/>
            <person name="Grigoriev I.V."/>
            <person name="Vagvolgyi C."/>
            <person name="Papp T."/>
            <person name="Martin F.M."/>
            <person name="Miettinen O."/>
            <person name="Hibbett D.S."/>
            <person name="Nagy L.G."/>
        </authorList>
    </citation>
    <scope>NUCLEOTIDE SEQUENCE [LARGE SCALE GENOMIC DNA]</scope>
    <source>
        <strain evidence="7 8">OMC1185</strain>
    </source>
</reference>
<keyword evidence="8" id="KW-1185">Reference proteome</keyword>
<dbReference type="PANTHER" id="PTHR14084">
    <property type="entry name" value="KYNURENINASE"/>
    <property type="match status" value="1"/>
</dbReference>
<dbReference type="OrthoDB" id="5978656at2759"/>
<comment type="catalytic activity">
    <reaction evidence="4 5">
        <text>L-kynurenine + H2O = anthranilate + L-alanine + H(+)</text>
        <dbReference type="Rhea" id="RHEA:16813"/>
        <dbReference type="ChEBI" id="CHEBI:15377"/>
        <dbReference type="ChEBI" id="CHEBI:15378"/>
        <dbReference type="ChEBI" id="CHEBI:16567"/>
        <dbReference type="ChEBI" id="CHEBI:57959"/>
        <dbReference type="ChEBI" id="CHEBI:57972"/>
        <dbReference type="EC" id="3.7.1.3"/>
    </reaction>
</comment>
<comment type="subcellular location">
    <subcellularLocation>
        <location evidence="4 5">Cytoplasm</location>
    </subcellularLocation>
</comment>
<dbReference type="AlphaFoldDB" id="A0A5C3NCF3"/>
<comment type="pathway">
    <text evidence="4 5">Amino-acid degradation; L-kynurenine degradation; L-alanine and anthranilate from L-kynurenine: step 1/1.</text>
</comment>
<comment type="similarity">
    <text evidence="4 5">Belongs to the kynureninase family.</text>
</comment>
<comment type="function">
    <text evidence="4 5">Catalyzes the cleavage of L-kynurenine (L-Kyn) and L-3-hydroxykynurenine (L-3OHKyn) into anthranilic acid (AA) and 3-hydroxyanthranilic acid (3-OHAA), respectively.</text>
</comment>
<proteinExistence type="inferred from homology"/>
<evidence type="ECO:0000256" key="5">
    <source>
        <dbReference type="PIRNR" id="PIRNR038800"/>
    </source>
</evidence>
<dbReference type="GO" id="GO:0019805">
    <property type="term" value="P:quinolinate biosynthetic process"/>
    <property type="evidence" value="ECO:0007669"/>
    <property type="project" value="UniProtKB-UniRule"/>
</dbReference>
<comment type="subunit">
    <text evidence="4 5">Homodimer.</text>
</comment>
<accession>A0A5C3NCF3</accession>
<organism evidence="7 8">
    <name type="scientific">Heliocybe sulcata</name>
    <dbReference type="NCBI Taxonomy" id="5364"/>
    <lineage>
        <taxon>Eukaryota</taxon>
        <taxon>Fungi</taxon>
        <taxon>Dikarya</taxon>
        <taxon>Basidiomycota</taxon>
        <taxon>Agaricomycotina</taxon>
        <taxon>Agaricomycetes</taxon>
        <taxon>Gloeophyllales</taxon>
        <taxon>Gloeophyllaceae</taxon>
        <taxon>Heliocybe</taxon>
    </lineage>
</organism>
<dbReference type="UniPathway" id="UPA00253">
    <property type="reaction ID" value="UER00329"/>
</dbReference>
<dbReference type="UniPathway" id="UPA00334">
    <property type="reaction ID" value="UER00455"/>
</dbReference>
<feature type="binding site" evidence="4">
    <location>
        <position position="212"/>
    </location>
    <ligand>
        <name>pyridoxal 5'-phosphate</name>
        <dbReference type="ChEBI" id="CHEBI:597326"/>
    </ligand>
</feature>
<dbReference type="InterPro" id="IPR015422">
    <property type="entry name" value="PyrdxlP-dep_Trfase_small"/>
</dbReference>
<dbReference type="HAMAP" id="MF_01970">
    <property type="entry name" value="Kynureninase"/>
    <property type="match status" value="1"/>
</dbReference>
<feature type="binding site" evidence="4">
    <location>
        <position position="99"/>
    </location>
    <ligand>
        <name>pyridoxal 5'-phosphate</name>
        <dbReference type="ChEBI" id="CHEBI:597326"/>
    </ligand>
</feature>
<gene>
    <name evidence="4" type="primary">BNA5</name>
    <name evidence="7" type="ORF">OE88DRAFT_1717059</name>
</gene>
<dbReference type="PIRSF" id="PIRSF038800">
    <property type="entry name" value="KYNU"/>
    <property type="match status" value="1"/>
</dbReference>
<feature type="binding site" evidence="4">
    <location>
        <position position="267"/>
    </location>
    <ligand>
        <name>pyridoxal 5'-phosphate</name>
        <dbReference type="ChEBI" id="CHEBI:597326"/>
    </ligand>
</feature>
<feature type="binding site" evidence="4">
    <location>
        <position position="100"/>
    </location>
    <ligand>
        <name>pyridoxal 5'-phosphate</name>
        <dbReference type="ChEBI" id="CHEBI:597326"/>
    </ligand>
</feature>
<dbReference type="GO" id="GO:0097053">
    <property type="term" value="P:L-kynurenine catabolic process"/>
    <property type="evidence" value="ECO:0007669"/>
    <property type="project" value="UniProtKB-UniRule"/>
</dbReference>
<dbReference type="GO" id="GO:0034354">
    <property type="term" value="P:'de novo' NAD+ biosynthetic process from L-tryptophan"/>
    <property type="evidence" value="ECO:0007669"/>
    <property type="project" value="UniProtKB-UniRule"/>
</dbReference>
<comment type="cofactor">
    <cofactor evidence="4 5">
        <name>pyridoxal 5'-phosphate</name>
        <dbReference type="ChEBI" id="CHEBI:597326"/>
    </cofactor>
</comment>
<name>A0A5C3NCF3_9AGAM</name>
<dbReference type="InterPro" id="IPR000192">
    <property type="entry name" value="Aminotrans_V_dom"/>
</dbReference>
<evidence type="ECO:0000256" key="3">
    <source>
        <dbReference type="ARBA" id="ARBA00022898"/>
    </source>
</evidence>
<dbReference type="EMBL" id="ML213505">
    <property type="protein sequence ID" value="TFK54972.1"/>
    <property type="molecule type" value="Genomic_DNA"/>
</dbReference>
<dbReference type="InterPro" id="IPR015424">
    <property type="entry name" value="PyrdxlP-dep_Trfase"/>
</dbReference>
<feature type="binding site" evidence="4">
    <location>
        <begin position="127"/>
        <end position="130"/>
    </location>
    <ligand>
        <name>pyridoxal 5'-phosphate</name>
        <dbReference type="ChEBI" id="CHEBI:597326"/>
    </ligand>
</feature>
<dbReference type="STRING" id="5364.A0A5C3NCF3"/>
<dbReference type="InterPro" id="IPR010111">
    <property type="entry name" value="Kynureninase"/>
</dbReference>
<feature type="modified residue" description="N6-(pyridoxal phosphate)lysine" evidence="4">
    <location>
        <position position="238"/>
    </location>
</feature>
<evidence type="ECO:0000259" key="6">
    <source>
        <dbReference type="Pfam" id="PF00266"/>
    </source>
</evidence>
<keyword evidence="4 5" id="KW-0963">Cytoplasm</keyword>
<evidence type="ECO:0000256" key="1">
    <source>
        <dbReference type="ARBA" id="ARBA00022642"/>
    </source>
</evidence>
<dbReference type="Proteomes" id="UP000305948">
    <property type="component" value="Unassembled WGS sequence"/>
</dbReference>